<sequence length="113" mass="12323">MGCVAEQSIPLGPLGRPPFGPAPFLSPKSSFNPNNGICQVLAHMWLDSETSSGSSSTMSNEEKKLGEFFKHSIETYTTIYGRGFRTGNQAVLKHGPRRTLDHIRTTGAFPIDL</sequence>
<proteinExistence type="predicted"/>
<name>A0A498IQV9_MALDO</name>
<keyword evidence="4" id="KW-1185">Reference proteome</keyword>
<gene>
    <name evidence="3" type="ORF">DVH24_009410</name>
</gene>
<evidence type="ECO:0000313" key="4">
    <source>
        <dbReference type="Proteomes" id="UP000290289"/>
    </source>
</evidence>
<feature type="domain" description="Protein DA1-like" evidence="2">
    <location>
        <begin position="35"/>
        <end position="105"/>
    </location>
</feature>
<protein>
    <recommendedName>
        <fullName evidence="2">Protein DA1-like domain-containing protein</fullName>
    </recommendedName>
</protein>
<dbReference type="PANTHER" id="PTHR24209:SF25">
    <property type="entry name" value="PROTEIN DA1-RELATED 1"/>
    <property type="match status" value="1"/>
</dbReference>
<organism evidence="3 4">
    <name type="scientific">Malus domestica</name>
    <name type="common">Apple</name>
    <name type="synonym">Pyrus malus</name>
    <dbReference type="NCBI Taxonomy" id="3750"/>
    <lineage>
        <taxon>Eukaryota</taxon>
        <taxon>Viridiplantae</taxon>
        <taxon>Streptophyta</taxon>
        <taxon>Embryophyta</taxon>
        <taxon>Tracheophyta</taxon>
        <taxon>Spermatophyta</taxon>
        <taxon>Magnoliopsida</taxon>
        <taxon>eudicotyledons</taxon>
        <taxon>Gunneridae</taxon>
        <taxon>Pentapetalae</taxon>
        <taxon>rosids</taxon>
        <taxon>fabids</taxon>
        <taxon>Rosales</taxon>
        <taxon>Rosaceae</taxon>
        <taxon>Amygdaloideae</taxon>
        <taxon>Maleae</taxon>
        <taxon>Malus</taxon>
    </lineage>
</organism>
<feature type="region of interest" description="Disordered" evidence="1">
    <location>
        <begin position="1"/>
        <end position="26"/>
    </location>
</feature>
<comment type="caution">
    <text evidence="3">The sequence shown here is derived from an EMBL/GenBank/DDBJ whole genome shotgun (WGS) entry which is preliminary data.</text>
</comment>
<dbReference type="EMBL" id="RDQH01000336">
    <property type="protein sequence ID" value="RXH85589.1"/>
    <property type="molecule type" value="Genomic_DNA"/>
</dbReference>
<dbReference type="GO" id="GO:0043130">
    <property type="term" value="F:ubiquitin binding"/>
    <property type="evidence" value="ECO:0007669"/>
    <property type="project" value="TreeGrafter"/>
</dbReference>
<dbReference type="AlphaFoldDB" id="A0A498IQV9"/>
<evidence type="ECO:0000256" key="1">
    <source>
        <dbReference type="SAM" id="MobiDB-lite"/>
    </source>
</evidence>
<dbReference type="InterPro" id="IPR022087">
    <property type="entry name" value="DA1-like_dom"/>
</dbReference>
<reference evidence="3 4" key="1">
    <citation type="submission" date="2018-10" db="EMBL/GenBank/DDBJ databases">
        <title>A high-quality apple genome assembly.</title>
        <authorList>
            <person name="Hu J."/>
        </authorList>
    </citation>
    <scope>NUCLEOTIDE SEQUENCE [LARGE SCALE GENOMIC DNA]</scope>
    <source>
        <strain evidence="4">cv. HFTH1</strain>
        <tissue evidence="3">Young leaf</tissue>
    </source>
</reference>
<dbReference type="InterPro" id="IPR045218">
    <property type="entry name" value="DA1-like"/>
</dbReference>
<evidence type="ECO:0000259" key="2">
    <source>
        <dbReference type="Pfam" id="PF12315"/>
    </source>
</evidence>
<evidence type="ECO:0000313" key="3">
    <source>
        <dbReference type="EMBL" id="RXH85589.1"/>
    </source>
</evidence>
<dbReference type="Pfam" id="PF12315">
    <property type="entry name" value="DA1-like"/>
    <property type="match status" value="1"/>
</dbReference>
<dbReference type="PANTHER" id="PTHR24209">
    <property type="entry name" value="PROTEIN DA1-RELATED 2"/>
    <property type="match status" value="1"/>
</dbReference>
<dbReference type="Proteomes" id="UP000290289">
    <property type="component" value="Chromosome 10"/>
</dbReference>
<accession>A0A498IQV9</accession>